<evidence type="ECO:0000259" key="2">
    <source>
        <dbReference type="Pfam" id="PF02368"/>
    </source>
</evidence>
<dbReference type="Pfam" id="PF02368">
    <property type="entry name" value="Big_2"/>
    <property type="match status" value="1"/>
</dbReference>
<feature type="signal peptide" evidence="1">
    <location>
        <begin position="1"/>
        <end position="25"/>
    </location>
</feature>
<sequence length="644" mass="68493">MMKRRFVPLLLALALVLGLAAPAGAAGTSPMDVTDPSLILPVTAGQAAAEKLNAMGLFQGVGTTAGGAPDFDLARTPTRVEGVTLLVRLLGQEYQGSHGGWKSPFTDVPGWAVSYVGYAYSKGYTKGTSETVFGSMLPMDAAQYLTLVLRAMGYEDGTDFQWDSPWTLSNALGITEYDPASPGTFTRGTAAVWAWNALGAMCAGGDGLLVDQLVRNKGITPQQGVDAGLLKNCKGGVALSHNILICNLADNIIPALWLCGLPEDAPDPELTWTSSNPEVATVSPHSQSIWMENEHLIGNIHKVSCGTTVITATSADGAMSASATVTVIDTNSYLELYDGSGEPVYRSYEMWAEDPEEFTAKVMPEHTAADKHISWELEEIVDREYVPAPASAAVLEVLDADPEAGASTVRVTFHRAGDFILRFQTADASGSVRLEVNEASPDVIIDCEDTIRVGDWMDVSVEQVKSYDPSLGVQLWENSNPEVARLGVASNFSSGLVAGVDGLKPGTTTISAILTDGTVISKTITVIEALSPMELSLPSFPVTVEGYGSNGELAYQVTVTGGSYDYGDGLRLRLEGTIDYMRPGTSQILLYFEITDDATGERVTRADIILDGAEGAFTYVPSGYSPDSYVILSEGHAYTLEFVP</sequence>
<reference evidence="3" key="1">
    <citation type="journal article" date="2021" name="PeerJ">
        <title>Extensive microbial diversity within the chicken gut microbiome revealed by metagenomics and culture.</title>
        <authorList>
            <person name="Gilroy R."/>
            <person name="Ravi A."/>
            <person name="Getino M."/>
            <person name="Pursley I."/>
            <person name="Horton D.L."/>
            <person name="Alikhan N.F."/>
            <person name="Baker D."/>
            <person name="Gharbi K."/>
            <person name="Hall N."/>
            <person name="Watson M."/>
            <person name="Adriaenssens E.M."/>
            <person name="Foster-Nyarko E."/>
            <person name="Jarju S."/>
            <person name="Secka A."/>
            <person name="Antonio M."/>
            <person name="Oren A."/>
            <person name="Chaudhuri R.R."/>
            <person name="La Ragione R."/>
            <person name="Hildebrand F."/>
            <person name="Pallen M.J."/>
        </authorList>
    </citation>
    <scope>NUCLEOTIDE SEQUENCE</scope>
    <source>
        <strain evidence="3">CHK179-5677</strain>
    </source>
</reference>
<dbReference type="InterPro" id="IPR008964">
    <property type="entry name" value="Invasin/intimin_cell_adhesion"/>
</dbReference>
<accession>A0A921MNM0</accession>
<dbReference type="Gene3D" id="2.60.40.1080">
    <property type="match status" value="1"/>
</dbReference>
<reference evidence="3" key="2">
    <citation type="submission" date="2021-09" db="EMBL/GenBank/DDBJ databases">
        <authorList>
            <person name="Gilroy R."/>
        </authorList>
    </citation>
    <scope>NUCLEOTIDE SEQUENCE</scope>
    <source>
        <strain evidence="3">CHK179-5677</strain>
    </source>
</reference>
<gene>
    <name evidence="3" type="ORF">K8V01_09055</name>
</gene>
<feature type="domain" description="BIG2" evidence="2">
    <location>
        <begin position="261"/>
        <end position="325"/>
    </location>
</feature>
<dbReference type="InterPro" id="IPR003343">
    <property type="entry name" value="Big_2"/>
</dbReference>
<evidence type="ECO:0000313" key="4">
    <source>
        <dbReference type="Proteomes" id="UP000760668"/>
    </source>
</evidence>
<dbReference type="GO" id="GO:0004601">
    <property type="term" value="F:peroxidase activity"/>
    <property type="evidence" value="ECO:0007669"/>
    <property type="project" value="InterPro"/>
</dbReference>
<proteinExistence type="predicted"/>
<dbReference type="AlphaFoldDB" id="A0A921MNM0"/>
<dbReference type="InterPro" id="IPR019794">
    <property type="entry name" value="Peroxidases_AS"/>
</dbReference>
<dbReference type="Proteomes" id="UP000760668">
    <property type="component" value="Unassembled WGS sequence"/>
</dbReference>
<evidence type="ECO:0000313" key="3">
    <source>
        <dbReference type="EMBL" id="HJG87154.1"/>
    </source>
</evidence>
<evidence type="ECO:0000256" key="1">
    <source>
        <dbReference type="SAM" id="SignalP"/>
    </source>
</evidence>
<protein>
    <submittedName>
        <fullName evidence="3">Ig-like domain-containing protein</fullName>
    </submittedName>
</protein>
<dbReference type="EMBL" id="DYUC01000089">
    <property type="protein sequence ID" value="HJG87154.1"/>
    <property type="molecule type" value="Genomic_DNA"/>
</dbReference>
<comment type="caution">
    <text evidence="3">The sequence shown here is derived from an EMBL/GenBank/DDBJ whole genome shotgun (WGS) entry which is preliminary data.</text>
</comment>
<keyword evidence="1" id="KW-0732">Signal</keyword>
<name>A0A921MNM0_9FIRM</name>
<dbReference type="SUPFAM" id="SSF49373">
    <property type="entry name" value="Invasin/intimin cell-adhesion fragments"/>
    <property type="match status" value="1"/>
</dbReference>
<dbReference type="PROSITE" id="PS00436">
    <property type="entry name" value="PEROXIDASE_2"/>
    <property type="match status" value="1"/>
</dbReference>
<dbReference type="RefSeq" id="WP_304248174.1">
    <property type="nucleotide sequence ID" value="NZ_DYUC01000089.1"/>
</dbReference>
<organism evidence="3 4">
    <name type="scientific">Pseudoflavonifractor capillosus</name>
    <dbReference type="NCBI Taxonomy" id="106588"/>
    <lineage>
        <taxon>Bacteria</taxon>
        <taxon>Bacillati</taxon>
        <taxon>Bacillota</taxon>
        <taxon>Clostridia</taxon>
        <taxon>Eubacteriales</taxon>
        <taxon>Oscillospiraceae</taxon>
        <taxon>Pseudoflavonifractor</taxon>
    </lineage>
</organism>
<feature type="chain" id="PRO_5037770105" evidence="1">
    <location>
        <begin position="26"/>
        <end position="644"/>
    </location>
</feature>